<proteinExistence type="predicted"/>
<reference evidence="2 3" key="1">
    <citation type="submission" date="2018-06" db="EMBL/GenBank/DDBJ databases">
        <title>Genome analysis of cellulolytic fungus Trichoderma lentiforme CFAM-422.</title>
        <authorList>
            <person name="Steindorff A.S."/>
            <person name="Formighieri E.F."/>
            <person name="Midorikawa G.E.O."/>
            <person name="Tamietti M.S."/>
            <person name="Ramos E.Z."/>
            <person name="Silva A.S."/>
            <person name="Bon E.P.S."/>
            <person name="Mendes T.D."/>
            <person name="Damaso M.C.T."/>
            <person name="Favaro L.C.L."/>
        </authorList>
    </citation>
    <scope>NUCLEOTIDE SEQUENCE [LARGE SCALE GENOMIC DNA]</scope>
    <source>
        <strain evidence="2 3">CFAM-422</strain>
    </source>
</reference>
<protein>
    <submittedName>
        <fullName evidence="2">Uncharacterized protein</fullName>
    </submittedName>
</protein>
<comment type="caution">
    <text evidence="2">The sequence shown here is derived from an EMBL/GenBank/DDBJ whole genome shotgun (WGS) entry which is preliminary data.</text>
</comment>
<feature type="region of interest" description="Disordered" evidence="1">
    <location>
        <begin position="94"/>
        <end position="122"/>
    </location>
</feature>
<evidence type="ECO:0000256" key="1">
    <source>
        <dbReference type="SAM" id="MobiDB-lite"/>
    </source>
</evidence>
<evidence type="ECO:0000313" key="3">
    <source>
        <dbReference type="Proteomes" id="UP000801864"/>
    </source>
</evidence>
<gene>
    <name evidence="2" type="ORF">CFAM422_011238</name>
</gene>
<dbReference type="EMBL" id="QLNT01000023">
    <property type="protein sequence ID" value="KAF3060390.1"/>
    <property type="molecule type" value="Genomic_DNA"/>
</dbReference>
<evidence type="ECO:0000313" key="2">
    <source>
        <dbReference type="EMBL" id="KAF3060390.1"/>
    </source>
</evidence>
<feature type="compositionally biased region" description="Acidic residues" evidence="1">
    <location>
        <begin position="102"/>
        <end position="116"/>
    </location>
</feature>
<organism evidence="2 3">
    <name type="scientific">Trichoderma lentiforme</name>
    <dbReference type="NCBI Taxonomy" id="1567552"/>
    <lineage>
        <taxon>Eukaryota</taxon>
        <taxon>Fungi</taxon>
        <taxon>Dikarya</taxon>
        <taxon>Ascomycota</taxon>
        <taxon>Pezizomycotina</taxon>
        <taxon>Sordariomycetes</taxon>
        <taxon>Hypocreomycetidae</taxon>
        <taxon>Hypocreales</taxon>
        <taxon>Hypocreaceae</taxon>
        <taxon>Trichoderma</taxon>
    </lineage>
</organism>
<dbReference type="Proteomes" id="UP000801864">
    <property type="component" value="Unassembled WGS sequence"/>
</dbReference>
<accession>A0A9P5C7D9</accession>
<name>A0A9P5C7D9_9HYPO</name>
<keyword evidence="3" id="KW-1185">Reference proteome</keyword>
<sequence>MLWIARHGRRVEHRDGQRDGPDLKHLEDPEAEEGEELLAHLVEAVIFACFEDAERRNVVRRMAQVMRKKVVTSWWVWWWWLRERVVMARMMKLEPPARSNDGDEEELVADGNESGDGEVVVV</sequence>
<dbReference type="AlphaFoldDB" id="A0A9P5C7D9"/>